<dbReference type="EMBL" id="CP004885">
    <property type="protein sequence ID" value="AGX86726.1"/>
    <property type="molecule type" value="Genomic_DNA"/>
</dbReference>
<reference evidence="14 15" key="1">
    <citation type="journal article" date="2013" name="Genome Biol.">
        <title>Genomic analysis reveals key aspects of prokaryotic symbiosis in the phototrophic consortium "Chlorochromatium aggregatum".</title>
        <authorList>
            <person name="Liu Z."/>
            <person name="Muller J."/>
            <person name="Li T."/>
            <person name="Alvey R.M."/>
            <person name="Vogl K."/>
            <person name="Frigaard N.U."/>
            <person name="Rockwell N.C."/>
            <person name="Boyd E.S."/>
            <person name="Tomsho L.P."/>
            <person name="Schuster S.C."/>
            <person name="Henke P."/>
            <person name="Rohde M."/>
            <person name="Overmann J."/>
            <person name="Bryant D.A."/>
        </authorList>
    </citation>
    <scope>NUCLEOTIDE SEQUENCE [LARGE SCALE GENOMIC DNA]</scope>
    <source>
        <strain evidence="14">CR</strain>
    </source>
</reference>
<evidence type="ECO:0000256" key="4">
    <source>
        <dbReference type="ARBA" id="ARBA00022691"/>
    </source>
</evidence>
<sequence length="213" mass="23704">MSTKKGQRAWFQSHVHDPYVRRAQEQDYRARSAFKLQEIDEKLHLFRPGQCVVDLGAAPGAWSQYVRRRWAAMPGAGRNSLLIALDLLPMEQIDGVHILRGDIRDDAIRTEFDALLSGRQVDVVLSDMAPNLSGIDSVDSARVEELVETVVDVASAWLHPAGSVVAKTFHAGSYAALDQLFRQTFRTVRRFKPQASRTQSSETYLLGAGLRGG</sequence>
<evidence type="ECO:0000256" key="2">
    <source>
        <dbReference type="ARBA" id="ARBA00022603"/>
    </source>
</evidence>
<dbReference type="STRING" id="946483.Cenrod_0616"/>
<feature type="active site" description="Proton acceptor" evidence="11 12">
    <location>
        <position position="167"/>
    </location>
</feature>
<dbReference type="InterPro" id="IPR029063">
    <property type="entry name" value="SAM-dependent_MTases_sf"/>
</dbReference>
<evidence type="ECO:0000256" key="8">
    <source>
        <dbReference type="ARBA" id="ARBA00041995"/>
    </source>
</evidence>
<dbReference type="GO" id="GO:0008650">
    <property type="term" value="F:rRNA (uridine-2'-O-)-methyltransferase activity"/>
    <property type="evidence" value="ECO:0007669"/>
    <property type="project" value="UniProtKB-UniRule"/>
</dbReference>
<evidence type="ECO:0000256" key="6">
    <source>
        <dbReference type="ARBA" id="ARBA00038861"/>
    </source>
</evidence>
<keyword evidence="3 11" id="KW-0808">Transferase</keyword>
<dbReference type="PANTHER" id="PTHR10920:SF18">
    <property type="entry name" value="RRNA METHYLTRANSFERASE 2, MITOCHONDRIAL"/>
    <property type="match status" value="1"/>
</dbReference>
<evidence type="ECO:0000256" key="7">
    <source>
        <dbReference type="ARBA" id="ARBA00041129"/>
    </source>
</evidence>
<feature type="binding site" evidence="11">
    <location>
        <position position="62"/>
    </location>
    <ligand>
        <name>S-adenosyl-L-methionine</name>
        <dbReference type="ChEBI" id="CHEBI:59789"/>
    </ligand>
</feature>
<dbReference type="InterPro" id="IPR050082">
    <property type="entry name" value="RNA_methyltr_RlmE"/>
</dbReference>
<dbReference type="HOGENOM" id="CLU_009422_4_1_4"/>
<proteinExistence type="inferred from homology"/>
<dbReference type="Pfam" id="PF01728">
    <property type="entry name" value="FtsJ"/>
    <property type="match status" value="1"/>
</dbReference>
<dbReference type="PATRIC" id="fig|946483.4.peg.617"/>
<feature type="binding site" evidence="11">
    <location>
        <position position="127"/>
    </location>
    <ligand>
        <name>S-adenosyl-L-methionine</name>
        <dbReference type="ChEBI" id="CHEBI:59789"/>
    </ligand>
</feature>
<dbReference type="InterPro" id="IPR002877">
    <property type="entry name" value="RNA_MeTrfase_FtsJ_dom"/>
</dbReference>
<evidence type="ECO:0000256" key="5">
    <source>
        <dbReference type="ARBA" id="ARBA00037569"/>
    </source>
</evidence>
<protein>
    <recommendedName>
        <fullName evidence="7 11">Ribosomal RNA large subunit methyltransferase E</fullName>
        <ecNumber evidence="6 11">2.1.1.166</ecNumber>
    </recommendedName>
    <alternativeName>
        <fullName evidence="9 11">23S rRNA Um2552 methyltransferase</fullName>
    </alternativeName>
    <alternativeName>
        <fullName evidence="8 11">rRNA (uridine-2'-O-)-methyltransferase</fullName>
    </alternativeName>
</protein>
<dbReference type="Gene3D" id="3.40.50.150">
    <property type="entry name" value="Vaccinia Virus protein VP39"/>
    <property type="match status" value="1"/>
</dbReference>
<dbReference type="EC" id="2.1.1.166" evidence="6 11"/>
<dbReference type="InterPro" id="IPR015507">
    <property type="entry name" value="rRNA-MeTfrase_E"/>
</dbReference>
<dbReference type="Proteomes" id="UP000017184">
    <property type="component" value="Chromosome"/>
</dbReference>
<keyword evidence="1 11" id="KW-0698">rRNA processing</keyword>
<organism evidence="14 15">
    <name type="scientific">Candidatus Symbiobacter mobilis CR</name>
    <dbReference type="NCBI Taxonomy" id="946483"/>
    <lineage>
        <taxon>Bacteria</taxon>
        <taxon>Pseudomonadati</taxon>
        <taxon>Pseudomonadota</taxon>
        <taxon>Betaproteobacteria</taxon>
        <taxon>Burkholderiales</taxon>
        <taxon>Comamonadaceae</taxon>
    </lineage>
</organism>
<comment type="similarity">
    <text evidence="11">Belongs to the class I-like SAM-binding methyltransferase superfamily. RNA methyltransferase RlmE family.</text>
</comment>
<dbReference type="SUPFAM" id="SSF53335">
    <property type="entry name" value="S-adenosyl-L-methionine-dependent methyltransferases"/>
    <property type="match status" value="1"/>
</dbReference>
<evidence type="ECO:0000256" key="12">
    <source>
        <dbReference type="PIRSR" id="PIRSR005461-1"/>
    </source>
</evidence>
<feature type="domain" description="Ribosomal RNA methyltransferase FtsJ" evidence="13">
    <location>
        <begin position="28"/>
        <end position="209"/>
    </location>
</feature>
<dbReference type="OrthoDB" id="9790080at2"/>
<dbReference type="HAMAP" id="MF_01547">
    <property type="entry name" value="RNA_methyltr_E"/>
    <property type="match status" value="1"/>
</dbReference>
<dbReference type="AlphaFoldDB" id="U5N5D1"/>
<dbReference type="PIRSF" id="PIRSF005461">
    <property type="entry name" value="23S_rRNA_mtase"/>
    <property type="match status" value="1"/>
</dbReference>
<keyword evidence="11" id="KW-0963">Cytoplasm</keyword>
<evidence type="ECO:0000313" key="15">
    <source>
        <dbReference type="Proteomes" id="UP000017184"/>
    </source>
</evidence>
<keyword evidence="4 11" id="KW-0949">S-adenosyl-L-methionine</keyword>
<evidence type="ECO:0000259" key="13">
    <source>
        <dbReference type="Pfam" id="PF01728"/>
    </source>
</evidence>
<evidence type="ECO:0000256" key="9">
    <source>
        <dbReference type="ARBA" id="ARBA00042745"/>
    </source>
</evidence>
<feature type="binding site" evidence="11">
    <location>
        <position position="86"/>
    </location>
    <ligand>
        <name>S-adenosyl-L-methionine</name>
        <dbReference type="ChEBI" id="CHEBI:59789"/>
    </ligand>
</feature>
<keyword evidence="15" id="KW-1185">Reference proteome</keyword>
<evidence type="ECO:0000256" key="3">
    <source>
        <dbReference type="ARBA" id="ARBA00022679"/>
    </source>
</evidence>
<dbReference type="KEGG" id="cbx:Cenrod_0616"/>
<evidence type="ECO:0000313" key="14">
    <source>
        <dbReference type="EMBL" id="AGX86726.1"/>
    </source>
</evidence>
<evidence type="ECO:0000256" key="11">
    <source>
        <dbReference type="HAMAP-Rule" id="MF_01547"/>
    </source>
</evidence>
<dbReference type="eggNOG" id="COG0293">
    <property type="taxonomic scope" value="Bacteria"/>
</dbReference>
<comment type="subcellular location">
    <subcellularLocation>
        <location evidence="11">Cytoplasm</location>
    </subcellularLocation>
</comment>
<comment type="catalytic activity">
    <reaction evidence="10 11">
        <text>uridine(2552) in 23S rRNA + S-adenosyl-L-methionine = 2'-O-methyluridine(2552) in 23S rRNA + S-adenosyl-L-homocysteine + H(+)</text>
        <dbReference type="Rhea" id="RHEA:42720"/>
        <dbReference type="Rhea" id="RHEA-COMP:10202"/>
        <dbReference type="Rhea" id="RHEA-COMP:10203"/>
        <dbReference type="ChEBI" id="CHEBI:15378"/>
        <dbReference type="ChEBI" id="CHEBI:57856"/>
        <dbReference type="ChEBI" id="CHEBI:59789"/>
        <dbReference type="ChEBI" id="CHEBI:65315"/>
        <dbReference type="ChEBI" id="CHEBI:74478"/>
        <dbReference type="EC" id="2.1.1.166"/>
    </reaction>
</comment>
<evidence type="ECO:0000256" key="10">
    <source>
        <dbReference type="ARBA" id="ARBA00048970"/>
    </source>
</evidence>
<gene>
    <name evidence="11 14" type="primary">rlmE</name>
    <name evidence="11" type="synonym">ftsJ</name>
    <name evidence="11" type="synonym">rrmJ</name>
    <name evidence="14" type="ORF">Cenrod_0616</name>
</gene>
<dbReference type="PANTHER" id="PTHR10920">
    <property type="entry name" value="RIBOSOMAL RNA METHYLTRANSFERASE"/>
    <property type="match status" value="1"/>
</dbReference>
<dbReference type="RefSeq" id="WP_022771547.1">
    <property type="nucleotide sequence ID" value="NC_022576.1"/>
</dbReference>
<feature type="binding site" evidence="11">
    <location>
        <position position="102"/>
    </location>
    <ligand>
        <name>S-adenosyl-L-methionine</name>
        <dbReference type="ChEBI" id="CHEBI:59789"/>
    </ligand>
</feature>
<keyword evidence="2 11" id="KW-0489">Methyltransferase</keyword>
<feature type="binding site" evidence="11">
    <location>
        <position position="60"/>
    </location>
    <ligand>
        <name>S-adenosyl-L-methionine</name>
        <dbReference type="ChEBI" id="CHEBI:59789"/>
    </ligand>
</feature>
<comment type="function">
    <text evidence="5 11">Specifically methylates the uridine in position 2552 of 23S rRNA at the 2'-O position of the ribose in the fully assembled 50S ribosomal subunit.</text>
</comment>
<name>U5N5D1_9BURK</name>
<dbReference type="GO" id="GO:0005737">
    <property type="term" value="C:cytoplasm"/>
    <property type="evidence" value="ECO:0007669"/>
    <property type="project" value="UniProtKB-SubCell"/>
</dbReference>
<accession>U5N5D1</accession>
<evidence type="ECO:0000256" key="1">
    <source>
        <dbReference type="ARBA" id="ARBA00022552"/>
    </source>
</evidence>